<evidence type="ECO:0000313" key="1">
    <source>
        <dbReference type="EMBL" id="MDW4573729.1"/>
    </source>
</evidence>
<reference evidence="1 2" key="1">
    <citation type="submission" date="2023-11" db="EMBL/GenBank/DDBJ databases">
        <title>Draft genome sequence of Microbacterium arthrosphaerae JCM 30492.</title>
        <authorList>
            <person name="Zhang G."/>
            <person name="Ding Y."/>
        </authorList>
    </citation>
    <scope>NUCLEOTIDE SEQUENCE [LARGE SCALE GENOMIC DNA]</scope>
    <source>
        <strain evidence="1 2">JCM 30492</strain>
    </source>
</reference>
<dbReference type="RefSeq" id="WP_318354247.1">
    <property type="nucleotide sequence ID" value="NZ_JAWQEV010000004.1"/>
</dbReference>
<dbReference type="Gene3D" id="1.10.8.1060">
    <property type="entry name" value="Corynebacterium glutamicum thioredoxin-dependent arsenate reductase, N-terminal domain"/>
    <property type="match status" value="1"/>
</dbReference>
<protein>
    <submittedName>
        <fullName evidence="1">Uncharacterized protein</fullName>
    </submittedName>
</protein>
<proteinExistence type="predicted"/>
<comment type="caution">
    <text evidence="1">The sequence shown here is derived from an EMBL/GenBank/DDBJ whole genome shotgun (WGS) entry which is preliminary data.</text>
</comment>
<evidence type="ECO:0000313" key="2">
    <source>
        <dbReference type="Proteomes" id="UP001283109"/>
    </source>
</evidence>
<sequence length="78" mass="8895">MSVTNPRDEYEALVYATERLAHHFPSIPEDEILQLVAAELAAFDHAKVRTYVPVLVEGTVLRRLRRLTLERSAHDLIA</sequence>
<organism evidence="1 2">
    <name type="scientific">Microbacterium arthrosphaerae</name>
    <dbReference type="NCBI Taxonomy" id="792652"/>
    <lineage>
        <taxon>Bacteria</taxon>
        <taxon>Bacillati</taxon>
        <taxon>Actinomycetota</taxon>
        <taxon>Actinomycetes</taxon>
        <taxon>Micrococcales</taxon>
        <taxon>Microbacteriaceae</taxon>
        <taxon>Microbacterium</taxon>
    </lineage>
</organism>
<keyword evidence="2" id="KW-1185">Reference proteome</keyword>
<gene>
    <name evidence="1" type="ORF">R8Z58_13190</name>
</gene>
<dbReference type="Proteomes" id="UP001283109">
    <property type="component" value="Unassembled WGS sequence"/>
</dbReference>
<name>A0ABU4H326_9MICO</name>
<dbReference type="NCBIfam" id="NF046112">
    <property type="entry name" value="MSMEG_6209_Nter"/>
    <property type="match status" value="1"/>
</dbReference>
<dbReference type="EMBL" id="JAWQEV010000004">
    <property type="protein sequence ID" value="MDW4573729.1"/>
    <property type="molecule type" value="Genomic_DNA"/>
</dbReference>
<accession>A0ABU4H326</accession>